<dbReference type="GO" id="GO:0003677">
    <property type="term" value="F:DNA binding"/>
    <property type="evidence" value="ECO:0007669"/>
    <property type="project" value="InterPro"/>
</dbReference>
<protein>
    <recommendedName>
        <fullName evidence="6">BED-type domain-containing protein</fullName>
    </recommendedName>
</protein>
<keyword evidence="3" id="KW-0862">Zinc</keyword>
<dbReference type="AlphaFoldDB" id="A0AAQ3Q2Q4"/>
<keyword evidence="5" id="KW-0812">Transmembrane</keyword>
<evidence type="ECO:0000313" key="8">
    <source>
        <dbReference type="Proteomes" id="UP001327560"/>
    </source>
</evidence>
<keyword evidence="1" id="KW-0479">Metal-binding</keyword>
<accession>A0AAQ3Q2Q4</accession>
<gene>
    <name evidence="7" type="ORF">Cni_G02412</name>
</gene>
<name>A0AAQ3Q2Q4_9LILI</name>
<keyword evidence="2" id="KW-0863">Zinc-finger</keyword>
<keyword evidence="5" id="KW-0472">Membrane</keyword>
<dbReference type="Pfam" id="PF02892">
    <property type="entry name" value="zf-BED"/>
    <property type="match status" value="1"/>
</dbReference>
<reference evidence="7 8" key="1">
    <citation type="submission" date="2023-10" db="EMBL/GenBank/DDBJ databases">
        <title>Chromosome-scale genome assembly provides insights into flower coloration mechanisms of Canna indica.</title>
        <authorList>
            <person name="Li C."/>
        </authorList>
    </citation>
    <scope>NUCLEOTIDE SEQUENCE [LARGE SCALE GENOMIC DNA]</scope>
    <source>
        <tissue evidence="7">Flower</tissue>
    </source>
</reference>
<feature type="region of interest" description="Disordered" evidence="4">
    <location>
        <begin position="104"/>
        <end position="147"/>
    </location>
</feature>
<evidence type="ECO:0000256" key="4">
    <source>
        <dbReference type="SAM" id="MobiDB-lite"/>
    </source>
</evidence>
<feature type="domain" description="BED-type" evidence="6">
    <location>
        <begin position="8"/>
        <end position="41"/>
    </location>
</feature>
<sequence>MAPKSQSDPAWHHSIRLEKPNHWQCIHCNMIYRGGGVTRLKLNKPSSTDELHKIDGGHYEARGGGDEENLKFESGIQASLEHVAFERDRMYYPGSFFEYGGGSGSGGTSSVGSISTTESMDRSGSIPSAPHIGQSSSMRVPQSKGGSRGGIRGFFTNLGANGKLILMFLILISGHFLLHQQSNLHR</sequence>
<feature type="transmembrane region" description="Helical" evidence="5">
    <location>
        <begin position="154"/>
        <end position="178"/>
    </location>
</feature>
<dbReference type="EMBL" id="CP136890">
    <property type="protein sequence ID" value="WOK93712.1"/>
    <property type="molecule type" value="Genomic_DNA"/>
</dbReference>
<proteinExistence type="predicted"/>
<evidence type="ECO:0000259" key="6">
    <source>
        <dbReference type="Pfam" id="PF02892"/>
    </source>
</evidence>
<dbReference type="InterPro" id="IPR003656">
    <property type="entry name" value="Znf_BED"/>
</dbReference>
<evidence type="ECO:0000256" key="2">
    <source>
        <dbReference type="ARBA" id="ARBA00022771"/>
    </source>
</evidence>
<keyword evidence="8" id="KW-1185">Reference proteome</keyword>
<evidence type="ECO:0000256" key="1">
    <source>
        <dbReference type="ARBA" id="ARBA00022723"/>
    </source>
</evidence>
<evidence type="ECO:0000256" key="3">
    <source>
        <dbReference type="ARBA" id="ARBA00022833"/>
    </source>
</evidence>
<evidence type="ECO:0000313" key="7">
    <source>
        <dbReference type="EMBL" id="WOK93712.1"/>
    </source>
</evidence>
<evidence type="ECO:0000256" key="5">
    <source>
        <dbReference type="SAM" id="Phobius"/>
    </source>
</evidence>
<keyword evidence="5" id="KW-1133">Transmembrane helix</keyword>
<dbReference type="GO" id="GO:0008270">
    <property type="term" value="F:zinc ion binding"/>
    <property type="evidence" value="ECO:0007669"/>
    <property type="project" value="UniProtKB-KW"/>
</dbReference>
<organism evidence="7 8">
    <name type="scientific">Canna indica</name>
    <name type="common">Indian-shot</name>
    <dbReference type="NCBI Taxonomy" id="4628"/>
    <lineage>
        <taxon>Eukaryota</taxon>
        <taxon>Viridiplantae</taxon>
        <taxon>Streptophyta</taxon>
        <taxon>Embryophyta</taxon>
        <taxon>Tracheophyta</taxon>
        <taxon>Spermatophyta</taxon>
        <taxon>Magnoliopsida</taxon>
        <taxon>Liliopsida</taxon>
        <taxon>Zingiberales</taxon>
        <taxon>Cannaceae</taxon>
        <taxon>Canna</taxon>
    </lineage>
</organism>
<dbReference type="Proteomes" id="UP001327560">
    <property type="component" value="Chromosome 1"/>
</dbReference>